<protein>
    <submittedName>
        <fullName evidence="1">Molybdenum cofactor biosynthesis protein MoaE</fullName>
    </submittedName>
</protein>
<dbReference type="InterPro" id="IPR003448">
    <property type="entry name" value="Mopterin_biosynth_MoaE"/>
</dbReference>
<evidence type="ECO:0000313" key="2">
    <source>
        <dbReference type="Proteomes" id="UP000334019"/>
    </source>
</evidence>
<dbReference type="RefSeq" id="WP_153758082.1">
    <property type="nucleotide sequence ID" value="NZ_CP045851.1"/>
</dbReference>
<reference evidence="1 2" key="1">
    <citation type="submission" date="2019-11" db="EMBL/GenBank/DDBJ databases">
        <authorList>
            <person name="He Y."/>
        </authorList>
    </citation>
    <scope>NUCLEOTIDE SEQUENCE [LARGE SCALE GENOMIC DNA]</scope>
    <source>
        <strain evidence="1 2">SCSIO 58843</strain>
    </source>
</reference>
<dbReference type="CDD" id="cd00756">
    <property type="entry name" value="MoaE"/>
    <property type="match status" value="1"/>
</dbReference>
<accession>A0A5Q2RI01</accession>
<keyword evidence="2" id="KW-1185">Reference proteome</keyword>
<dbReference type="Pfam" id="PF02391">
    <property type="entry name" value="MoaE"/>
    <property type="match status" value="1"/>
</dbReference>
<gene>
    <name evidence="1" type="ORF">GH723_02000</name>
</gene>
<sequence length="160" mass="17516">MLTLDDADTWVAVTDEPLPVDAAARWAVRPDCGAVVSFSGTARDHAEGRPGVSLLEYEAYTEQVVPRLEAIVAEARRRWPDLRRMALIHRTGPVEVGESAVVVVASSPHRDVAFDAARFGIDTLKATVPIWKRERWDGGESWGLEPQHIQEVAGPVEAAP</sequence>
<dbReference type="GO" id="GO:0006777">
    <property type="term" value="P:Mo-molybdopterin cofactor biosynthetic process"/>
    <property type="evidence" value="ECO:0007669"/>
    <property type="project" value="InterPro"/>
</dbReference>
<name>A0A5Q2RI01_9ACTN</name>
<proteinExistence type="predicted"/>
<dbReference type="Gene3D" id="3.90.1170.40">
    <property type="entry name" value="Molybdopterin biosynthesis MoaE subunit"/>
    <property type="match status" value="1"/>
</dbReference>
<evidence type="ECO:0000313" key="1">
    <source>
        <dbReference type="EMBL" id="QGG93976.1"/>
    </source>
</evidence>
<dbReference type="Proteomes" id="UP000334019">
    <property type="component" value="Chromosome"/>
</dbReference>
<dbReference type="KEGG" id="atq:GH723_02000"/>
<organism evidence="1 2">
    <name type="scientific">Actinomarinicola tropica</name>
    <dbReference type="NCBI Taxonomy" id="2789776"/>
    <lineage>
        <taxon>Bacteria</taxon>
        <taxon>Bacillati</taxon>
        <taxon>Actinomycetota</taxon>
        <taxon>Acidimicrobiia</taxon>
        <taxon>Acidimicrobiales</taxon>
        <taxon>Iamiaceae</taxon>
        <taxon>Actinomarinicola</taxon>
    </lineage>
</organism>
<dbReference type="AlphaFoldDB" id="A0A5Q2RI01"/>
<dbReference type="InterPro" id="IPR036563">
    <property type="entry name" value="MoaE_sf"/>
</dbReference>
<dbReference type="PANTHER" id="PTHR23404">
    <property type="entry name" value="MOLYBDOPTERIN SYNTHASE RELATED"/>
    <property type="match status" value="1"/>
</dbReference>
<dbReference type="SUPFAM" id="SSF54690">
    <property type="entry name" value="Molybdopterin synthase subunit MoaE"/>
    <property type="match status" value="1"/>
</dbReference>
<dbReference type="EMBL" id="CP045851">
    <property type="protein sequence ID" value="QGG93976.1"/>
    <property type="molecule type" value="Genomic_DNA"/>
</dbReference>